<dbReference type="Proteomes" id="UP000230605">
    <property type="component" value="Chromosome 1"/>
</dbReference>
<evidence type="ECO:0000313" key="5">
    <source>
        <dbReference type="Proteomes" id="UP001302367"/>
    </source>
</evidence>
<protein>
    <submittedName>
        <fullName evidence="2">Uncharacterized protein</fullName>
    </submittedName>
</protein>
<feature type="transmembrane region" description="Helical" evidence="1">
    <location>
        <begin position="82"/>
        <end position="102"/>
    </location>
</feature>
<feature type="transmembrane region" description="Helical" evidence="1">
    <location>
        <begin position="27"/>
        <end position="49"/>
    </location>
</feature>
<keyword evidence="1" id="KW-1133">Transmembrane helix</keyword>
<name>A0A2G5I9X8_CERBT</name>
<reference evidence="2 4" key="1">
    <citation type="submission" date="2015-10" db="EMBL/GenBank/DDBJ databases">
        <title>The cercosporin biosynthetic gene cluster was horizontally transferred to several fungal lineages and shown to be expanded in Cercospora beticola based on microsynteny with recipient genomes.</title>
        <authorList>
            <person name="De Jonge R."/>
            <person name="Ebert M.K."/>
            <person name="Suttle J.C."/>
            <person name="Jurick Ii W.M."/>
            <person name="Secor G.A."/>
            <person name="Thomma B.P."/>
            <person name="Van De Peer Y."/>
            <person name="Bolton M.D."/>
        </authorList>
    </citation>
    <scope>NUCLEOTIDE SEQUENCE [LARGE SCALE GENOMIC DNA]</scope>
    <source>
        <strain evidence="2 4">09-40</strain>
    </source>
</reference>
<evidence type="ECO:0000313" key="2">
    <source>
        <dbReference type="EMBL" id="PIB01579.1"/>
    </source>
</evidence>
<dbReference type="EMBL" id="LKMD01000100">
    <property type="protein sequence ID" value="PIB01579.1"/>
    <property type="molecule type" value="Genomic_DNA"/>
</dbReference>
<keyword evidence="1" id="KW-0472">Membrane</keyword>
<keyword evidence="5" id="KW-1185">Reference proteome</keyword>
<dbReference type="Proteomes" id="UP001302367">
    <property type="component" value="Chromosome 1"/>
</dbReference>
<keyword evidence="1" id="KW-0812">Transmembrane</keyword>
<dbReference type="AlphaFoldDB" id="A0A2G5I9X8"/>
<gene>
    <name evidence="2" type="ORF">CB0940_00341</name>
    <name evidence="3" type="ORF">RHO25_000355</name>
</gene>
<reference evidence="3 5" key="2">
    <citation type="submission" date="2023-09" db="EMBL/GenBank/DDBJ databases">
        <title>Complete-Gapless Cercospora beticola genome.</title>
        <authorList>
            <person name="Wyatt N.A."/>
            <person name="Spanner R.E."/>
            <person name="Bolton M.D."/>
        </authorList>
    </citation>
    <scope>NUCLEOTIDE SEQUENCE [LARGE SCALE GENOMIC DNA]</scope>
    <source>
        <strain evidence="3">Cb09-40</strain>
    </source>
</reference>
<sequence>MFEDVFSEEWRKQWTYRTLPDLENGSLVVISFLLTSAVILSFQTLINVLKVRSELSSSPSSQSSILLSTREALLHHFSKRQFAISVLFTLLATCIWTVDVILGSWEIYDDVSNKDTQYPEGFWFQLGIRVMGMMCVLIATMIAVPLVQIVGFGLWMQSKIRSTCDGSADNGEVMISSAAVRKLLPQARTIATYLQLFWSAAFFCIVAFWSPMAPNFIIRSVILQGAVGSVNAWSHASFGLIWNGEKLRQEVLEEDVRRLGARGMTEKCLGEMKRLYVDEEKEALLPK</sequence>
<evidence type="ECO:0000313" key="3">
    <source>
        <dbReference type="EMBL" id="WPA95752.1"/>
    </source>
</evidence>
<organism evidence="2 4">
    <name type="scientific">Cercospora beticola</name>
    <name type="common">Sugarbeet leaf spot fungus</name>
    <dbReference type="NCBI Taxonomy" id="122368"/>
    <lineage>
        <taxon>Eukaryota</taxon>
        <taxon>Fungi</taxon>
        <taxon>Dikarya</taxon>
        <taxon>Ascomycota</taxon>
        <taxon>Pezizomycotina</taxon>
        <taxon>Dothideomycetes</taxon>
        <taxon>Dothideomycetidae</taxon>
        <taxon>Mycosphaerellales</taxon>
        <taxon>Mycosphaerellaceae</taxon>
        <taxon>Cercospora</taxon>
    </lineage>
</organism>
<dbReference type="OrthoDB" id="3632233at2759"/>
<evidence type="ECO:0000313" key="4">
    <source>
        <dbReference type="Proteomes" id="UP000230605"/>
    </source>
</evidence>
<accession>A0A2G5I9X8</accession>
<feature type="transmembrane region" description="Helical" evidence="1">
    <location>
        <begin position="190"/>
        <end position="210"/>
    </location>
</feature>
<dbReference type="EMBL" id="CP134184">
    <property type="protein sequence ID" value="WPA95752.1"/>
    <property type="molecule type" value="Genomic_DNA"/>
</dbReference>
<evidence type="ECO:0000256" key="1">
    <source>
        <dbReference type="SAM" id="Phobius"/>
    </source>
</evidence>
<feature type="transmembrane region" description="Helical" evidence="1">
    <location>
        <begin position="122"/>
        <end position="155"/>
    </location>
</feature>
<proteinExistence type="predicted"/>